<feature type="domain" description="Nucleoplasmin-like" evidence="5">
    <location>
        <begin position="108"/>
        <end position="164"/>
    </location>
</feature>
<protein>
    <recommendedName>
        <fullName evidence="2">peptidylprolyl isomerase</fullName>
        <ecNumber evidence="2">5.2.1.8</ecNumber>
    </recommendedName>
</protein>
<organism evidence="6 7">
    <name type="scientific">Phtheirospermum japonicum</name>
    <dbReference type="NCBI Taxonomy" id="374723"/>
    <lineage>
        <taxon>Eukaryota</taxon>
        <taxon>Viridiplantae</taxon>
        <taxon>Streptophyta</taxon>
        <taxon>Embryophyta</taxon>
        <taxon>Tracheophyta</taxon>
        <taxon>Spermatophyta</taxon>
        <taxon>Magnoliopsida</taxon>
        <taxon>eudicotyledons</taxon>
        <taxon>Gunneridae</taxon>
        <taxon>Pentapetalae</taxon>
        <taxon>asterids</taxon>
        <taxon>lamiids</taxon>
        <taxon>Lamiales</taxon>
        <taxon>Orobanchaceae</taxon>
        <taxon>Orobanchaceae incertae sedis</taxon>
        <taxon>Phtheirospermum</taxon>
    </lineage>
</organism>
<gene>
    <name evidence="6" type="ORF">PHJA_002906000</name>
</gene>
<dbReference type="EC" id="5.2.1.8" evidence="2"/>
<dbReference type="Proteomes" id="UP000653305">
    <property type="component" value="Unassembled WGS sequence"/>
</dbReference>
<dbReference type="Gene3D" id="2.60.120.340">
    <property type="entry name" value="Nucleoplasmin core domain"/>
    <property type="match status" value="1"/>
</dbReference>
<keyword evidence="4 6" id="KW-0413">Isomerase</keyword>
<dbReference type="PANTHER" id="PTHR43811">
    <property type="entry name" value="FKBP-TYPE PEPTIDYL-PROLYL CIS-TRANS ISOMERASE FKPA"/>
    <property type="match status" value="1"/>
</dbReference>
<dbReference type="EMBL" id="BMAC01001612">
    <property type="protein sequence ID" value="GFQ07619.1"/>
    <property type="molecule type" value="Genomic_DNA"/>
</dbReference>
<dbReference type="GO" id="GO:0003755">
    <property type="term" value="F:peptidyl-prolyl cis-trans isomerase activity"/>
    <property type="evidence" value="ECO:0007669"/>
    <property type="project" value="UniProtKB-KW"/>
</dbReference>
<dbReference type="OrthoDB" id="913708at2759"/>
<comment type="caution">
    <text evidence="6">The sequence shown here is derived from an EMBL/GenBank/DDBJ whole genome shotgun (WGS) entry which is preliminary data.</text>
</comment>
<sequence>MGVRLTSMPRKGQACSCVVRDKIANDPILGLYKKWTSGNLLVSGHDRPTLVLGHTLIEEEAIKINEAKSVFHLGKHCLSLGETRVEVKPGNPITHYCKMIEAGFEFPRKTIVQCNVGKRSPVLLCELLTNKIKSCHLYLEFEEPDDVVFLVIGPRSVYRTGYYVQKIRQSNMHSDTESYGMDIENTHTEGSSYGGDDENYDDSFIKNDAELQFSPRSPVNNEASTLKFL</sequence>
<evidence type="ECO:0000256" key="3">
    <source>
        <dbReference type="ARBA" id="ARBA00023110"/>
    </source>
</evidence>
<dbReference type="Pfam" id="PF17800">
    <property type="entry name" value="NPL"/>
    <property type="match status" value="1"/>
</dbReference>
<comment type="catalytic activity">
    <reaction evidence="1">
        <text>[protein]-peptidylproline (omega=180) = [protein]-peptidylproline (omega=0)</text>
        <dbReference type="Rhea" id="RHEA:16237"/>
        <dbReference type="Rhea" id="RHEA-COMP:10747"/>
        <dbReference type="Rhea" id="RHEA-COMP:10748"/>
        <dbReference type="ChEBI" id="CHEBI:83833"/>
        <dbReference type="ChEBI" id="CHEBI:83834"/>
        <dbReference type="EC" id="5.2.1.8"/>
    </reaction>
</comment>
<proteinExistence type="predicted"/>
<name>A0A830DD41_9LAMI</name>
<dbReference type="PANTHER" id="PTHR43811:SF48">
    <property type="entry name" value="PEPTIDYL-PROLYL CIS-TRANS ISOMERASE FKBP43"/>
    <property type="match status" value="1"/>
</dbReference>
<accession>A0A830DD41</accession>
<evidence type="ECO:0000256" key="2">
    <source>
        <dbReference type="ARBA" id="ARBA00013194"/>
    </source>
</evidence>
<evidence type="ECO:0000259" key="5">
    <source>
        <dbReference type="Pfam" id="PF17800"/>
    </source>
</evidence>
<dbReference type="InterPro" id="IPR041232">
    <property type="entry name" value="NPL"/>
</dbReference>
<evidence type="ECO:0000313" key="7">
    <source>
        <dbReference type="Proteomes" id="UP000653305"/>
    </source>
</evidence>
<keyword evidence="7" id="KW-1185">Reference proteome</keyword>
<dbReference type="AlphaFoldDB" id="A0A830DD41"/>
<evidence type="ECO:0000256" key="1">
    <source>
        <dbReference type="ARBA" id="ARBA00000971"/>
    </source>
</evidence>
<keyword evidence="3" id="KW-0697">Rotamase</keyword>
<evidence type="ECO:0000256" key="4">
    <source>
        <dbReference type="ARBA" id="ARBA00023235"/>
    </source>
</evidence>
<reference evidence="6" key="1">
    <citation type="submission" date="2020-07" db="EMBL/GenBank/DDBJ databases">
        <title>Ethylene signaling mediates host invasion by parasitic plants.</title>
        <authorList>
            <person name="Yoshida S."/>
        </authorList>
    </citation>
    <scope>NUCLEOTIDE SEQUENCE</scope>
    <source>
        <strain evidence="6">Okayama</strain>
    </source>
</reference>
<evidence type="ECO:0000313" key="6">
    <source>
        <dbReference type="EMBL" id="GFQ07619.1"/>
    </source>
</evidence>